<evidence type="ECO:0000313" key="3">
    <source>
        <dbReference type="Proteomes" id="UP001569904"/>
    </source>
</evidence>
<feature type="transmembrane region" description="Helical" evidence="1">
    <location>
        <begin position="107"/>
        <end position="129"/>
    </location>
</feature>
<gene>
    <name evidence="2" type="ORF">SM436_18790</name>
</gene>
<reference evidence="2 3" key="1">
    <citation type="submission" date="2023-11" db="EMBL/GenBank/DDBJ databases">
        <title>Actinomadura monticuli sp. nov., isolated from volcanic ash.</title>
        <authorList>
            <person name="Lee S.D."/>
            <person name="Yang H."/>
            <person name="Kim I.S."/>
        </authorList>
    </citation>
    <scope>NUCLEOTIDE SEQUENCE [LARGE SCALE GENOMIC DNA]</scope>
    <source>
        <strain evidence="2 3">DSM 45346</strain>
    </source>
</reference>
<organism evidence="2 3">
    <name type="scientific">Actinomadura chokoriensis</name>
    <dbReference type="NCBI Taxonomy" id="454156"/>
    <lineage>
        <taxon>Bacteria</taxon>
        <taxon>Bacillati</taxon>
        <taxon>Actinomycetota</taxon>
        <taxon>Actinomycetes</taxon>
        <taxon>Streptosporangiales</taxon>
        <taxon>Thermomonosporaceae</taxon>
        <taxon>Actinomadura</taxon>
    </lineage>
</organism>
<keyword evidence="3" id="KW-1185">Reference proteome</keyword>
<keyword evidence="1" id="KW-1133">Transmembrane helix</keyword>
<proteinExistence type="predicted"/>
<dbReference type="Proteomes" id="UP001569904">
    <property type="component" value="Unassembled WGS sequence"/>
</dbReference>
<evidence type="ECO:0000256" key="1">
    <source>
        <dbReference type="SAM" id="Phobius"/>
    </source>
</evidence>
<accession>A0ABV4QYP0</accession>
<dbReference type="RefSeq" id="WP_371942467.1">
    <property type="nucleotide sequence ID" value="NZ_JAXCEH010000011.1"/>
</dbReference>
<comment type="caution">
    <text evidence="2">The sequence shown here is derived from an EMBL/GenBank/DDBJ whole genome shotgun (WGS) entry which is preliminary data.</text>
</comment>
<name>A0ABV4QYP0_9ACTN</name>
<feature type="transmembrane region" description="Helical" evidence="1">
    <location>
        <begin position="7"/>
        <end position="24"/>
    </location>
</feature>
<sequence length="141" mass="15888">MRDGTWVFKVIMPLTAAVLVFYAAQDLRPSYAALFRVGEPGVFTARDEDCGKTCSWRGDFISDDGSRVRRNVRLASGGSVDHVGDRVKARDTGSRVLVYPATWSWDWLLVTLLFVGGLVALGYWSAWAFRRLRQRTAVRRS</sequence>
<dbReference type="EMBL" id="JAXCEH010000011">
    <property type="protein sequence ID" value="MFA1555740.1"/>
    <property type="molecule type" value="Genomic_DNA"/>
</dbReference>
<keyword evidence="1" id="KW-0472">Membrane</keyword>
<evidence type="ECO:0000313" key="2">
    <source>
        <dbReference type="EMBL" id="MFA1555740.1"/>
    </source>
</evidence>
<evidence type="ECO:0008006" key="4">
    <source>
        <dbReference type="Google" id="ProtNLM"/>
    </source>
</evidence>
<protein>
    <recommendedName>
        <fullName evidence="4">Transmembrane protein</fullName>
    </recommendedName>
</protein>
<keyword evidence="1" id="KW-0812">Transmembrane</keyword>